<dbReference type="EMBL" id="VSRR010109444">
    <property type="protein sequence ID" value="MPC97320.1"/>
    <property type="molecule type" value="Genomic_DNA"/>
</dbReference>
<comment type="caution">
    <text evidence="1">The sequence shown here is derived from an EMBL/GenBank/DDBJ whole genome shotgun (WGS) entry which is preliminary data.</text>
</comment>
<protein>
    <submittedName>
        <fullName evidence="1">Uncharacterized protein</fullName>
    </submittedName>
</protein>
<dbReference type="AlphaFoldDB" id="A0A5B7JKR9"/>
<organism evidence="1 2">
    <name type="scientific">Portunus trituberculatus</name>
    <name type="common">Swimming crab</name>
    <name type="synonym">Neptunus trituberculatus</name>
    <dbReference type="NCBI Taxonomy" id="210409"/>
    <lineage>
        <taxon>Eukaryota</taxon>
        <taxon>Metazoa</taxon>
        <taxon>Ecdysozoa</taxon>
        <taxon>Arthropoda</taxon>
        <taxon>Crustacea</taxon>
        <taxon>Multicrustacea</taxon>
        <taxon>Malacostraca</taxon>
        <taxon>Eumalacostraca</taxon>
        <taxon>Eucarida</taxon>
        <taxon>Decapoda</taxon>
        <taxon>Pleocyemata</taxon>
        <taxon>Brachyura</taxon>
        <taxon>Eubrachyura</taxon>
        <taxon>Portunoidea</taxon>
        <taxon>Portunidae</taxon>
        <taxon>Portuninae</taxon>
        <taxon>Portunus</taxon>
    </lineage>
</organism>
<keyword evidence="2" id="KW-1185">Reference proteome</keyword>
<sequence length="97" mass="10822">MALELFDWWAKDGSTFKFGEHNIQLSARPAAVLPTCNISQVGGKGRFTLYCKVVNKTLYPSPVRPRVVLRVCDGTCTSFQFEEVSTAFLKCRSLVTS</sequence>
<evidence type="ECO:0000313" key="2">
    <source>
        <dbReference type="Proteomes" id="UP000324222"/>
    </source>
</evidence>
<proteinExistence type="predicted"/>
<dbReference type="OrthoDB" id="6341029at2759"/>
<reference evidence="1 2" key="1">
    <citation type="submission" date="2019-05" db="EMBL/GenBank/DDBJ databases">
        <title>Another draft genome of Portunus trituberculatus and its Hox gene families provides insights of decapod evolution.</title>
        <authorList>
            <person name="Jeong J.-H."/>
            <person name="Song I."/>
            <person name="Kim S."/>
            <person name="Choi T."/>
            <person name="Kim D."/>
            <person name="Ryu S."/>
            <person name="Kim W."/>
        </authorList>
    </citation>
    <scope>NUCLEOTIDE SEQUENCE [LARGE SCALE GENOMIC DNA]</scope>
    <source>
        <tissue evidence="1">Muscle</tissue>
    </source>
</reference>
<name>A0A5B7JKR9_PORTR</name>
<gene>
    <name evidence="1" type="ORF">E2C01_092631</name>
</gene>
<accession>A0A5B7JKR9</accession>
<dbReference type="Proteomes" id="UP000324222">
    <property type="component" value="Unassembled WGS sequence"/>
</dbReference>
<evidence type="ECO:0000313" key="1">
    <source>
        <dbReference type="EMBL" id="MPC97320.1"/>
    </source>
</evidence>